<keyword evidence="4" id="KW-0677">Repeat</keyword>
<dbReference type="GO" id="GO:0005686">
    <property type="term" value="C:U2 snRNP"/>
    <property type="evidence" value="ECO:0007669"/>
    <property type="project" value="TreeGrafter"/>
</dbReference>
<feature type="region of interest" description="Disordered" evidence="7">
    <location>
        <begin position="347"/>
        <end position="414"/>
    </location>
</feature>
<keyword evidence="5" id="KW-0508">mRNA splicing</keyword>
<feature type="region of interest" description="Disordered" evidence="7">
    <location>
        <begin position="63"/>
        <end position="148"/>
    </location>
</feature>
<proteinExistence type="predicted"/>
<dbReference type="InterPro" id="IPR045146">
    <property type="entry name" value="SF3A1"/>
</dbReference>
<feature type="compositionally biased region" description="Low complexity" evidence="7">
    <location>
        <begin position="352"/>
        <end position="370"/>
    </location>
</feature>
<feature type="compositionally biased region" description="Pro residues" evidence="7">
    <location>
        <begin position="1"/>
        <end position="11"/>
    </location>
</feature>
<feature type="compositionally biased region" description="Low complexity" evidence="7">
    <location>
        <begin position="613"/>
        <end position="622"/>
    </location>
</feature>
<dbReference type="Gene3D" id="3.10.20.90">
    <property type="entry name" value="Phosphatidylinositol 3-kinase Catalytic Subunit, Chain A, domain 1"/>
    <property type="match status" value="1"/>
</dbReference>
<dbReference type="FunFam" id="1.10.10.790:FF:000002">
    <property type="entry name" value="Splicing factor 3A subunit 1"/>
    <property type="match status" value="1"/>
</dbReference>
<evidence type="ECO:0000256" key="4">
    <source>
        <dbReference type="ARBA" id="ARBA00022737"/>
    </source>
</evidence>
<reference evidence="9 10" key="1">
    <citation type="submission" date="2018-03" db="EMBL/GenBank/DDBJ databases">
        <authorList>
            <person name="Guldener U."/>
        </authorList>
    </citation>
    <scope>NUCLEOTIDE SEQUENCE [LARGE SCALE GENOMIC DNA]</scope>
    <source>
        <strain evidence="9 10">DAOM196992</strain>
    </source>
</reference>
<dbReference type="FunFam" id="1.10.10.790:FF:000001">
    <property type="entry name" value="Splicing factor 3a, subunit 1"/>
    <property type="match status" value="1"/>
</dbReference>
<feature type="compositionally biased region" description="Pro residues" evidence="7">
    <location>
        <begin position="590"/>
        <end position="612"/>
    </location>
</feature>
<feature type="compositionally biased region" description="Low complexity" evidence="7">
    <location>
        <begin position="391"/>
        <end position="401"/>
    </location>
</feature>
<dbReference type="InterPro" id="IPR000061">
    <property type="entry name" value="Surp"/>
</dbReference>
<dbReference type="Pfam" id="PF12230">
    <property type="entry name" value="PRP21_like_P"/>
    <property type="match status" value="1"/>
</dbReference>
<dbReference type="EMBL" id="OOIP01000001">
    <property type="protein sequence ID" value="SPO34964.1"/>
    <property type="molecule type" value="Genomic_DNA"/>
</dbReference>
<feature type="compositionally biased region" description="Polar residues" evidence="7">
    <location>
        <begin position="110"/>
        <end position="120"/>
    </location>
</feature>
<organism evidence="9 10">
    <name type="scientific">Pseudozyma flocculosa</name>
    <dbReference type="NCBI Taxonomy" id="84751"/>
    <lineage>
        <taxon>Eukaryota</taxon>
        <taxon>Fungi</taxon>
        <taxon>Dikarya</taxon>
        <taxon>Basidiomycota</taxon>
        <taxon>Ustilaginomycotina</taxon>
        <taxon>Ustilaginomycetes</taxon>
        <taxon>Ustilaginales</taxon>
        <taxon>Ustilaginaceae</taxon>
        <taxon>Pseudozyma</taxon>
    </lineage>
</organism>
<keyword evidence="10" id="KW-1185">Reference proteome</keyword>
<dbReference type="OrthoDB" id="447637at2759"/>
<dbReference type="GO" id="GO:0071013">
    <property type="term" value="C:catalytic step 2 spliceosome"/>
    <property type="evidence" value="ECO:0007669"/>
    <property type="project" value="TreeGrafter"/>
</dbReference>
<dbReference type="GO" id="GO:0003723">
    <property type="term" value="F:RNA binding"/>
    <property type="evidence" value="ECO:0007669"/>
    <property type="project" value="InterPro"/>
</dbReference>
<dbReference type="Pfam" id="PF01805">
    <property type="entry name" value="Surp"/>
    <property type="match status" value="2"/>
</dbReference>
<sequence>MAPALNLPPPSKGNAADGDTLSPSPAPAAKPKFSSGGIIYPPPDIRTTVDKTADFVARVGPSFEAKIKSAESNNPKFSFLNDDDPYHAYYQQRIHAAKSGEAQPTPPPTGSGQAPASAQNGAPDAESAGQQQSELDQAPEEPDPFEFSADLPNITAIDLDIIKLTALFTARKGRSFASALQAREARSFQFEFLRPSHSLYGYFNRLVEQYQKVMQPPAELLEKVKLGAYGTTDDHARSLIGIGAGGARPRLLEEAKKRAQFEKWSREKRKKADELEKQQQAAFDEIDWQDFVVVGTVELTDADQHVDLPPPRSLREVESMTMAQKRMAAMIMETEGGAAGEEEIEELDMPGSTSTRPAASTSTSAAAATTVKKQEEEDMEMEMDNSGDEGAAPPAAASAAPQTDVKRADGAAPIKIRKDYVPRGIVGRQQGPQMTQCPVCGEQIAVDEMAEHVRFELLNPKYREQRAELEAKKAQQAALQAGADPTHFLRQFASSRTDIFGTETEEAARARREAEEKRLAREKEKIIWDGHARSREVAKDMYQKNKDLEDQMNQLHRKPTKAPAPSYGPQFPVPADGADDDAAPASTVPLVPPPGSSLPPRPLLPGEVPPAKSPNDAASGSPAPAPAPPTMHPARMAALGQGIPSDASPVSGQKRPADGEPAGQPPQQRPALDGPAGSASPQAPPAEEGLTKSSDGKLHPEVAWLAAHPEPVKVKVRLPDAPSVSSHADGSVLDFEIAPTASMGSIRDWVHASVLHAQIGASRLKLRVGGRPATLKSTAASWNLVEGDEVEIALGK</sequence>
<dbReference type="GO" id="GO:0071004">
    <property type="term" value="C:U2-type prespliceosome"/>
    <property type="evidence" value="ECO:0007669"/>
    <property type="project" value="TreeGrafter"/>
</dbReference>
<keyword evidence="6" id="KW-0539">Nucleus</keyword>
<evidence type="ECO:0000256" key="7">
    <source>
        <dbReference type="SAM" id="MobiDB-lite"/>
    </source>
</evidence>
<feature type="region of interest" description="Disordered" evidence="7">
    <location>
        <begin position="1"/>
        <end position="46"/>
    </location>
</feature>
<accession>A0A5C3ERN7</accession>
<evidence type="ECO:0000256" key="3">
    <source>
        <dbReference type="ARBA" id="ARBA00022728"/>
    </source>
</evidence>
<dbReference type="InterPro" id="IPR022030">
    <property type="entry name" value="SF3A1_dom"/>
</dbReference>
<feature type="domain" description="SURP motif" evidence="8">
    <location>
        <begin position="48"/>
        <end position="90"/>
    </location>
</feature>
<evidence type="ECO:0000256" key="2">
    <source>
        <dbReference type="ARBA" id="ARBA00022664"/>
    </source>
</evidence>
<dbReference type="PANTHER" id="PTHR15316:SF1">
    <property type="entry name" value="SPLICING FACTOR 3A SUBUNIT 1"/>
    <property type="match status" value="1"/>
</dbReference>
<evidence type="ECO:0000256" key="1">
    <source>
        <dbReference type="ARBA" id="ARBA00004123"/>
    </source>
</evidence>
<dbReference type="Gene3D" id="1.10.10.790">
    <property type="entry name" value="Surp module"/>
    <property type="match status" value="2"/>
</dbReference>
<dbReference type="SUPFAM" id="SSF109905">
    <property type="entry name" value="Surp module (SWAP domain)"/>
    <property type="match status" value="2"/>
</dbReference>
<feature type="domain" description="SURP motif" evidence="8">
    <location>
        <begin position="161"/>
        <end position="203"/>
    </location>
</feature>
<dbReference type="SMART" id="SM00648">
    <property type="entry name" value="SWAP"/>
    <property type="match status" value="2"/>
</dbReference>
<dbReference type="PROSITE" id="PS50128">
    <property type="entry name" value="SURP"/>
    <property type="match status" value="2"/>
</dbReference>
<keyword evidence="2" id="KW-0507">mRNA processing</keyword>
<name>A0A5C3ERN7_9BASI</name>
<dbReference type="AlphaFoldDB" id="A0A5C3ERN7"/>
<dbReference type="GO" id="GO:0000381">
    <property type="term" value="P:regulation of alternative mRNA splicing, via spliceosome"/>
    <property type="evidence" value="ECO:0007669"/>
    <property type="project" value="TreeGrafter"/>
</dbReference>
<evidence type="ECO:0000313" key="10">
    <source>
        <dbReference type="Proteomes" id="UP000323386"/>
    </source>
</evidence>
<dbReference type="InterPro" id="IPR035967">
    <property type="entry name" value="SWAP/Surp_sf"/>
</dbReference>
<evidence type="ECO:0000313" key="9">
    <source>
        <dbReference type="EMBL" id="SPO34964.1"/>
    </source>
</evidence>
<feature type="compositionally biased region" description="Acidic residues" evidence="7">
    <location>
        <begin position="376"/>
        <end position="387"/>
    </location>
</feature>
<protein>
    <submittedName>
        <fullName evidence="9">Related to Splicing factor 3 subunit 1</fullName>
    </submittedName>
</protein>
<evidence type="ECO:0000256" key="6">
    <source>
        <dbReference type="ARBA" id="ARBA00023242"/>
    </source>
</evidence>
<evidence type="ECO:0000256" key="5">
    <source>
        <dbReference type="ARBA" id="ARBA00023187"/>
    </source>
</evidence>
<feature type="region of interest" description="Disordered" evidence="7">
    <location>
        <begin position="554"/>
        <end position="703"/>
    </location>
</feature>
<comment type="subcellular location">
    <subcellularLocation>
        <location evidence="1">Nucleus</location>
    </subcellularLocation>
</comment>
<dbReference type="GO" id="GO:0045292">
    <property type="term" value="P:mRNA cis splicing, via spliceosome"/>
    <property type="evidence" value="ECO:0007669"/>
    <property type="project" value="InterPro"/>
</dbReference>
<keyword evidence="3" id="KW-0747">Spliceosome</keyword>
<dbReference type="PANTHER" id="PTHR15316">
    <property type="entry name" value="SPLICEOSOME ASSOCIATED PROTEIN 114/SWAP SPLICING FACTOR-RELATED"/>
    <property type="match status" value="1"/>
</dbReference>
<dbReference type="Proteomes" id="UP000323386">
    <property type="component" value="Unassembled WGS sequence"/>
</dbReference>
<gene>
    <name evidence="9" type="ORF">PSFLO_00435</name>
</gene>
<evidence type="ECO:0000259" key="8">
    <source>
        <dbReference type="PROSITE" id="PS50128"/>
    </source>
</evidence>